<sequence length="183" mass="20637">MAHKPIPNPFPIIAHNTISNRNPTPAHTIQNTYNSKPITQPLYRSSSFQFQTAATEQQYATPPPHVILLFLTCFPRSSIRQTRKSQSSRHHLVQNQNDQLSLQPAGLQQPPTSILSSGFWGMSIEILCKQTAIPSLEGKFSNWGKKLEFLFCPFSHVRTNSPSIYCPLLVIVTGKKKKKKKTL</sequence>
<accession>A0AAN8U6R2</accession>
<dbReference type="AlphaFoldDB" id="A0AAN8U6R2"/>
<organism evidence="1 2">
    <name type="scientific">Solanum bulbocastanum</name>
    <name type="common">Wild potato</name>
    <dbReference type="NCBI Taxonomy" id="147425"/>
    <lineage>
        <taxon>Eukaryota</taxon>
        <taxon>Viridiplantae</taxon>
        <taxon>Streptophyta</taxon>
        <taxon>Embryophyta</taxon>
        <taxon>Tracheophyta</taxon>
        <taxon>Spermatophyta</taxon>
        <taxon>Magnoliopsida</taxon>
        <taxon>eudicotyledons</taxon>
        <taxon>Gunneridae</taxon>
        <taxon>Pentapetalae</taxon>
        <taxon>asterids</taxon>
        <taxon>lamiids</taxon>
        <taxon>Solanales</taxon>
        <taxon>Solanaceae</taxon>
        <taxon>Solanoideae</taxon>
        <taxon>Solaneae</taxon>
        <taxon>Solanum</taxon>
    </lineage>
</organism>
<gene>
    <name evidence="1" type="ORF">RDI58_004870</name>
</gene>
<reference evidence="1 2" key="1">
    <citation type="submission" date="2024-02" db="EMBL/GenBank/DDBJ databases">
        <title>de novo genome assembly of Solanum bulbocastanum strain 11H21.</title>
        <authorList>
            <person name="Hosaka A.J."/>
        </authorList>
    </citation>
    <scope>NUCLEOTIDE SEQUENCE [LARGE SCALE GENOMIC DNA]</scope>
    <source>
        <tissue evidence="1">Young leaves</tissue>
    </source>
</reference>
<dbReference type="Proteomes" id="UP001371456">
    <property type="component" value="Unassembled WGS sequence"/>
</dbReference>
<protein>
    <submittedName>
        <fullName evidence="1">Uncharacterized protein</fullName>
    </submittedName>
</protein>
<dbReference type="EMBL" id="JBANQN010000002">
    <property type="protein sequence ID" value="KAK6797168.1"/>
    <property type="molecule type" value="Genomic_DNA"/>
</dbReference>
<proteinExistence type="predicted"/>
<keyword evidence="2" id="KW-1185">Reference proteome</keyword>
<name>A0AAN8U6R2_SOLBU</name>
<comment type="caution">
    <text evidence="1">The sequence shown here is derived from an EMBL/GenBank/DDBJ whole genome shotgun (WGS) entry which is preliminary data.</text>
</comment>
<evidence type="ECO:0000313" key="2">
    <source>
        <dbReference type="Proteomes" id="UP001371456"/>
    </source>
</evidence>
<evidence type="ECO:0000313" key="1">
    <source>
        <dbReference type="EMBL" id="KAK6797168.1"/>
    </source>
</evidence>